<keyword evidence="6" id="KW-1185">Reference proteome</keyword>
<feature type="region of interest" description="Disordered" evidence="3">
    <location>
        <begin position="1"/>
        <end position="22"/>
    </location>
</feature>
<dbReference type="Proteomes" id="UP000000647">
    <property type="component" value="Chromosome"/>
</dbReference>
<keyword evidence="1 2" id="KW-0694">RNA-binding</keyword>
<dbReference type="InterPro" id="IPR051925">
    <property type="entry name" value="RNA-binding_domain"/>
</dbReference>
<dbReference type="AlphaFoldDB" id="A1WXX4"/>
<dbReference type="InterPro" id="IPR017924">
    <property type="entry name" value="RNA-binding_YhbY"/>
</dbReference>
<dbReference type="HOGENOM" id="CLU_095994_2_0_6"/>
<dbReference type="eggNOG" id="COG1534">
    <property type="taxonomic scope" value="Bacteria"/>
</dbReference>
<name>A1WXX4_HALHL</name>
<organism evidence="5 6">
    <name type="scientific">Halorhodospira halophila (strain DSM 244 / SL1)</name>
    <name type="common">Ectothiorhodospira halophila (strain DSM 244 / SL1)</name>
    <dbReference type="NCBI Taxonomy" id="349124"/>
    <lineage>
        <taxon>Bacteria</taxon>
        <taxon>Pseudomonadati</taxon>
        <taxon>Pseudomonadota</taxon>
        <taxon>Gammaproteobacteria</taxon>
        <taxon>Chromatiales</taxon>
        <taxon>Ectothiorhodospiraceae</taxon>
        <taxon>Halorhodospira</taxon>
    </lineage>
</organism>
<dbReference type="NCBIfam" id="TIGR00253">
    <property type="entry name" value="RNA_bind_YhbY"/>
    <property type="match status" value="1"/>
</dbReference>
<protein>
    <recommendedName>
        <fullName evidence="4">CRM domain-containing protein</fullName>
    </recommendedName>
</protein>
<dbReference type="STRING" id="349124.Hhal_1772"/>
<dbReference type="KEGG" id="hha:Hhal_1772"/>
<sequence>MPGPRHGVVASPIYSHQAPDTSMQLDPDQLKQLRRLGHALKPVVLTGAAGLSEGVLEEIERALDDHELIKVKLAGASKEERQAMTTEIAEQTGAVVVQTIGRIVLLYQENPEKSQVLI</sequence>
<reference evidence="6" key="1">
    <citation type="submission" date="2006-12" db="EMBL/GenBank/DDBJ databases">
        <title>Complete sequence of Halorhodospira halophila SL1.</title>
        <authorList>
            <consortium name="US DOE Joint Genome Institute"/>
            <person name="Copeland A."/>
            <person name="Lucas S."/>
            <person name="Lapidus A."/>
            <person name="Barry K."/>
            <person name="Detter J.C."/>
            <person name="Glavina del Rio T."/>
            <person name="Hammon N."/>
            <person name="Israni S."/>
            <person name="Dalin E."/>
            <person name="Tice H."/>
            <person name="Pitluck S."/>
            <person name="Saunders E."/>
            <person name="Brettin T."/>
            <person name="Bruce D."/>
            <person name="Han C."/>
            <person name="Tapia R."/>
            <person name="Schmutz J."/>
            <person name="Larimer F."/>
            <person name="Land M."/>
            <person name="Hauser L."/>
            <person name="Kyrpides N."/>
            <person name="Mikhailova N."/>
            <person name="Hoff W."/>
            <person name="Richardson P."/>
        </authorList>
    </citation>
    <scope>NUCLEOTIDE SEQUENCE [LARGE SCALE GENOMIC DNA]</scope>
    <source>
        <strain evidence="6">DSM 244 / SL1</strain>
    </source>
</reference>
<evidence type="ECO:0000259" key="4">
    <source>
        <dbReference type="PROSITE" id="PS51295"/>
    </source>
</evidence>
<reference evidence="5 6" key="2">
    <citation type="journal article" date="2013" name="Stand. Genomic Sci.">
        <title>Complete genome sequence of Halorhodospira halophila SL1.</title>
        <authorList>
            <person name="Challacombe J.F."/>
            <person name="Majid S."/>
            <person name="Deole R."/>
            <person name="Brettin T.S."/>
            <person name="Bruce D."/>
            <person name="Delano S.F."/>
            <person name="Detter J.C."/>
            <person name="Gleasner C.D."/>
            <person name="Han C.S."/>
            <person name="Misra M."/>
            <person name="Reitenga K.G."/>
            <person name="Mikhailova N."/>
            <person name="Woyke T."/>
            <person name="Pitluck S."/>
            <person name="Nolan M."/>
            <person name="Land M.L."/>
            <person name="Saunders E."/>
            <person name="Tapia R."/>
            <person name="Lapidus A."/>
            <person name="Ivanova N."/>
            <person name="Hoff W.D."/>
        </authorList>
    </citation>
    <scope>NUCLEOTIDE SEQUENCE [LARGE SCALE GENOMIC DNA]</scope>
    <source>
        <strain evidence="6">DSM 244 / SL1</strain>
    </source>
</reference>
<accession>A1WXX4</accession>
<evidence type="ECO:0000313" key="6">
    <source>
        <dbReference type="Proteomes" id="UP000000647"/>
    </source>
</evidence>
<dbReference type="PANTHER" id="PTHR40065:SF3">
    <property type="entry name" value="RNA-BINDING PROTEIN YHBY"/>
    <property type="match status" value="1"/>
</dbReference>
<dbReference type="InterPro" id="IPR001890">
    <property type="entry name" value="RNA-binding_CRM"/>
</dbReference>
<evidence type="ECO:0000256" key="2">
    <source>
        <dbReference type="PROSITE-ProRule" id="PRU00626"/>
    </source>
</evidence>
<evidence type="ECO:0000256" key="3">
    <source>
        <dbReference type="SAM" id="MobiDB-lite"/>
    </source>
</evidence>
<dbReference type="EMBL" id="CP000544">
    <property type="protein sequence ID" value="ABM62536.1"/>
    <property type="molecule type" value="Genomic_DNA"/>
</dbReference>
<evidence type="ECO:0000256" key="1">
    <source>
        <dbReference type="ARBA" id="ARBA00022884"/>
    </source>
</evidence>
<dbReference type="Gene3D" id="3.30.110.60">
    <property type="entry name" value="YhbY-like"/>
    <property type="match status" value="1"/>
</dbReference>
<dbReference type="PANTHER" id="PTHR40065">
    <property type="entry name" value="RNA-BINDING PROTEIN YHBY"/>
    <property type="match status" value="1"/>
</dbReference>
<feature type="domain" description="CRM" evidence="4">
    <location>
        <begin position="23"/>
        <end position="118"/>
    </location>
</feature>
<proteinExistence type="predicted"/>
<evidence type="ECO:0000313" key="5">
    <source>
        <dbReference type="EMBL" id="ABM62536.1"/>
    </source>
</evidence>
<dbReference type="GO" id="GO:0003723">
    <property type="term" value="F:RNA binding"/>
    <property type="evidence" value="ECO:0007669"/>
    <property type="project" value="UniProtKB-UniRule"/>
</dbReference>
<gene>
    <name evidence="5" type="ordered locus">Hhal_1772</name>
</gene>
<dbReference type="PROSITE" id="PS51295">
    <property type="entry name" value="CRM"/>
    <property type="match status" value="1"/>
</dbReference>
<dbReference type="SUPFAM" id="SSF75471">
    <property type="entry name" value="YhbY-like"/>
    <property type="match status" value="1"/>
</dbReference>
<dbReference type="InterPro" id="IPR035920">
    <property type="entry name" value="YhbY-like_sf"/>
</dbReference>
<dbReference type="SMART" id="SM01103">
    <property type="entry name" value="CRS1_YhbY"/>
    <property type="match status" value="1"/>
</dbReference>
<dbReference type="Pfam" id="PF01985">
    <property type="entry name" value="CRS1_YhbY"/>
    <property type="match status" value="1"/>
</dbReference>